<protein>
    <submittedName>
        <fullName evidence="1">Uncharacterized protein</fullName>
    </submittedName>
</protein>
<dbReference type="OrthoDB" id="10592977at2759"/>
<keyword evidence="2" id="KW-1185">Reference proteome</keyword>
<evidence type="ECO:0000313" key="2">
    <source>
        <dbReference type="Proteomes" id="UP000799118"/>
    </source>
</evidence>
<dbReference type="AlphaFoldDB" id="A0A6A4H586"/>
<proteinExistence type="predicted"/>
<organism evidence="1 2">
    <name type="scientific">Gymnopus androsaceus JB14</name>
    <dbReference type="NCBI Taxonomy" id="1447944"/>
    <lineage>
        <taxon>Eukaryota</taxon>
        <taxon>Fungi</taxon>
        <taxon>Dikarya</taxon>
        <taxon>Basidiomycota</taxon>
        <taxon>Agaricomycotina</taxon>
        <taxon>Agaricomycetes</taxon>
        <taxon>Agaricomycetidae</taxon>
        <taxon>Agaricales</taxon>
        <taxon>Marasmiineae</taxon>
        <taxon>Omphalotaceae</taxon>
        <taxon>Gymnopus</taxon>
    </lineage>
</organism>
<accession>A0A6A4H586</accession>
<gene>
    <name evidence="1" type="ORF">BT96DRAFT_999534</name>
</gene>
<name>A0A6A4H586_9AGAR</name>
<dbReference type="EMBL" id="ML769574">
    <property type="protein sequence ID" value="KAE9393352.1"/>
    <property type="molecule type" value="Genomic_DNA"/>
</dbReference>
<reference evidence="1" key="1">
    <citation type="journal article" date="2019" name="Environ. Microbiol.">
        <title>Fungal ecological strategies reflected in gene transcription - a case study of two litter decomposers.</title>
        <authorList>
            <person name="Barbi F."/>
            <person name="Kohler A."/>
            <person name="Barry K."/>
            <person name="Baskaran P."/>
            <person name="Daum C."/>
            <person name="Fauchery L."/>
            <person name="Ihrmark K."/>
            <person name="Kuo A."/>
            <person name="LaButti K."/>
            <person name="Lipzen A."/>
            <person name="Morin E."/>
            <person name="Grigoriev I.V."/>
            <person name="Henrissat B."/>
            <person name="Lindahl B."/>
            <person name="Martin F."/>
        </authorList>
    </citation>
    <scope>NUCLEOTIDE SEQUENCE</scope>
    <source>
        <strain evidence="1">JB14</strain>
    </source>
</reference>
<dbReference type="Proteomes" id="UP000799118">
    <property type="component" value="Unassembled WGS sequence"/>
</dbReference>
<sequence>MISNSKDDGDMEAVEVVIPNRPEQWPGSYFAIDIAWVFALLQKSQYQGAGQLEALYHKAFPGSPPPEAKNWPQANFFSLRNNWNWGPEEVVIKTARQKPVTKVVKKPWKVVYSSSKSDWEDDADEDELDELA</sequence>
<evidence type="ECO:0000313" key="1">
    <source>
        <dbReference type="EMBL" id="KAE9393352.1"/>
    </source>
</evidence>